<dbReference type="InterPro" id="IPR028359">
    <property type="entry name" value="UDP_ManNAc/GlcNAc_DH"/>
</dbReference>
<evidence type="ECO:0000256" key="1">
    <source>
        <dbReference type="ARBA" id="ARBA00006601"/>
    </source>
</evidence>
<dbReference type="STRING" id="1330534.L323_08870"/>
<dbReference type="Pfam" id="PF03721">
    <property type="entry name" value="UDPG_MGDP_dh_N"/>
    <property type="match status" value="1"/>
</dbReference>
<dbReference type="InterPro" id="IPR036220">
    <property type="entry name" value="UDP-Glc/GDP-Man_DH_C_sf"/>
</dbReference>
<dbReference type="GO" id="GO:0000271">
    <property type="term" value="P:polysaccharide biosynthetic process"/>
    <property type="evidence" value="ECO:0007669"/>
    <property type="project" value="InterPro"/>
</dbReference>
<dbReference type="InterPro" id="IPR017476">
    <property type="entry name" value="UDP-Glc/GDP-Man"/>
</dbReference>
<accession>U4R1J7</accession>
<dbReference type="Pfam" id="PF03720">
    <property type="entry name" value="UDPG_MGDP_dh_C"/>
    <property type="match status" value="1"/>
</dbReference>
<dbReference type="InterPro" id="IPR008927">
    <property type="entry name" value="6-PGluconate_DH-like_C_sf"/>
</dbReference>
<evidence type="ECO:0000259" key="5">
    <source>
        <dbReference type="SMART" id="SM00984"/>
    </source>
</evidence>
<gene>
    <name evidence="6" type="ORF">L323_08870</name>
</gene>
<dbReference type="OrthoDB" id="9803238at2"/>
<organism evidence="6">
    <name type="scientific">Ruminiclostridium papyrosolvens C7</name>
    <dbReference type="NCBI Taxonomy" id="1330534"/>
    <lineage>
        <taxon>Bacteria</taxon>
        <taxon>Bacillati</taxon>
        <taxon>Bacillota</taxon>
        <taxon>Clostridia</taxon>
        <taxon>Eubacteriales</taxon>
        <taxon>Oscillospiraceae</taxon>
        <taxon>Ruminiclostridium</taxon>
    </lineage>
</organism>
<dbReference type="SMART" id="SM00984">
    <property type="entry name" value="UDPG_MGDP_dh_C"/>
    <property type="match status" value="1"/>
</dbReference>
<name>U4R1J7_9FIRM</name>
<dbReference type="Pfam" id="PF00984">
    <property type="entry name" value="UDPG_MGDP_dh"/>
    <property type="match status" value="1"/>
</dbReference>
<dbReference type="Gene3D" id="3.40.50.720">
    <property type="entry name" value="NAD(P)-binding Rossmann-like Domain"/>
    <property type="match status" value="2"/>
</dbReference>
<dbReference type="SUPFAM" id="SSF48179">
    <property type="entry name" value="6-phosphogluconate dehydrogenase C-terminal domain-like"/>
    <property type="match status" value="1"/>
</dbReference>
<reference evidence="6" key="1">
    <citation type="journal article" date="2013" name="Genome Announc.">
        <title>Draft Genome Sequence of the Cellulolytic Bacterium Clostridium papyrosolvens C7 (ATCC 700395).</title>
        <authorList>
            <person name="Zepeda V."/>
            <person name="Dassa B."/>
            <person name="Borovok I."/>
            <person name="Lamed R."/>
            <person name="Bayer E.A."/>
            <person name="Cate J.H."/>
        </authorList>
    </citation>
    <scope>NUCLEOTIDE SEQUENCE [LARGE SCALE GENOMIC DNA]</scope>
    <source>
        <strain evidence="6">C7</strain>
    </source>
</reference>
<dbReference type="InterPro" id="IPR001732">
    <property type="entry name" value="UDP-Glc/GDP-Man_DH_N"/>
</dbReference>
<dbReference type="SUPFAM" id="SSF51735">
    <property type="entry name" value="NAD(P)-binding Rossmann-fold domains"/>
    <property type="match status" value="1"/>
</dbReference>
<dbReference type="PANTHER" id="PTHR43491">
    <property type="entry name" value="UDP-N-ACETYL-D-MANNOSAMINE DEHYDROGENASE"/>
    <property type="match status" value="1"/>
</dbReference>
<keyword evidence="3" id="KW-0520">NAD</keyword>
<dbReference type="InterPro" id="IPR014026">
    <property type="entry name" value="UDP-Glc/GDP-Man_DH_dimer"/>
</dbReference>
<dbReference type="AlphaFoldDB" id="U4R1J7"/>
<dbReference type="PATRIC" id="fig|1330534.3.peg.1763"/>
<dbReference type="RefSeq" id="WP_020815316.1">
    <property type="nucleotide sequence ID" value="NZ_ATAY01000030.1"/>
</dbReference>
<dbReference type="NCBIfam" id="TIGR03026">
    <property type="entry name" value="NDP-sugDHase"/>
    <property type="match status" value="1"/>
</dbReference>
<evidence type="ECO:0000256" key="4">
    <source>
        <dbReference type="PIRNR" id="PIRNR000124"/>
    </source>
</evidence>
<dbReference type="GO" id="GO:0051287">
    <property type="term" value="F:NAD binding"/>
    <property type="evidence" value="ECO:0007669"/>
    <property type="project" value="InterPro"/>
</dbReference>
<comment type="similarity">
    <text evidence="1 4">Belongs to the UDP-glucose/GDP-mannose dehydrogenase family.</text>
</comment>
<sequence length="439" mass="48601">MSLYENILNRKEKIAVIGLGYVGLPLAIAFSKRASVIGYDISTEKIDLYKNGIDPTKEVGDDAIKNSTVEFTSDEARLKEAGFYIISVPTPVKLDHTPNLNPVELASRIVGRNLAKGSIVVYESTVYPGVTEEICIPILEKESGMKCGEDFKVGYSPERINPGDKQHRLENIIKVVSGIDADSLDTIAKVYAMVIKAGVYPAESIKVAEAAKVIENSQRDINIAFMNEIAMVFNKMNIDTKSVLEAAGTKWNFLKFSPGLVGGHCIGVDPYYLTYKAEQLGYHSQIILSGRRINDVMGKYIVENLIKNMITADLSVKNSKIAILGFTFKENCPDTRNTRVIDIVESLSEYGIVPVVSDPEADALEAKQEYGIDLTPIEDIRDMDAVVLAVSHNSFLKLSKADFDKMFKADTKESKVIIDVKGALNKDEFINPEYIYWSL</sequence>
<evidence type="ECO:0000313" key="6">
    <source>
        <dbReference type="EMBL" id="EPR12100.1"/>
    </source>
</evidence>
<feature type="domain" description="UDP-glucose/GDP-mannose dehydrogenase C-terminal" evidence="5">
    <location>
        <begin position="322"/>
        <end position="426"/>
    </location>
</feature>
<dbReference type="InterPro" id="IPR014027">
    <property type="entry name" value="UDP-Glc/GDP-Man_DH_C"/>
</dbReference>
<evidence type="ECO:0000256" key="3">
    <source>
        <dbReference type="ARBA" id="ARBA00023027"/>
    </source>
</evidence>
<proteinExistence type="inferred from homology"/>
<dbReference type="PIRSF" id="PIRSF000124">
    <property type="entry name" value="UDPglc_GDPman_dh"/>
    <property type="match status" value="1"/>
</dbReference>
<dbReference type="Proteomes" id="UP000016860">
    <property type="component" value="Unassembled WGS sequence"/>
</dbReference>
<protein>
    <submittedName>
        <fullName evidence="6">UDP-N-acetyl-D-galactosamine dehydrogenase</fullName>
    </submittedName>
</protein>
<dbReference type="EMBL" id="ATAY01000030">
    <property type="protein sequence ID" value="EPR12100.1"/>
    <property type="molecule type" value="Genomic_DNA"/>
</dbReference>
<dbReference type="GO" id="GO:0016628">
    <property type="term" value="F:oxidoreductase activity, acting on the CH-CH group of donors, NAD or NADP as acceptor"/>
    <property type="evidence" value="ECO:0007669"/>
    <property type="project" value="InterPro"/>
</dbReference>
<dbReference type="InterPro" id="IPR036291">
    <property type="entry name" value="NAD(P)-bd_dom_sf"/>
</dbReference>
<comment type="caution">
    <text evidence="6">The sequence shown here is derived from an EMBL/GenBank/DDBJ whole genome shotgun (WGS) entry which is preliminary data.</text>
</comment>
<evidence type="ECO:0000256" key="2">
    <source>
        <dbReference type="ARBA" id="ARBA00023002"/>
    </source>
</evidence>
<keyword evidence="2" id="KW-0560">Oxidoreductase</keyword>
<dbReference type="SUPFAM" id="SSF52413">
    <property type="entry name" value="UDP-glucose/GDP-mannose dehydrogenase C-terminal domain"/>
    <property type="match status" value="1"/>
</dbReference>
<dbReference type="PIRSF" id="PIRSF500136">
    <property type="entry name" value="UDP_ManNAc_DH"/>
    <property type="match status" value="1"/>
</dbReference>
<dbReference type="PANTHER" id="PTHR43491:SF2">
    <property type="entry name" value="UDP-N-ACETYL-D-MANNOSAMINE DEHYDROGENASE"/>
    <property type="match status" value="1"/>
</dbReference>
<dbReference type="GO" id="GO:0016616">
    <property type="term" value="F:oxidoreductase activity, acting on the CH-OH group of donors, NAD or NADP as acceptor"/>
    <property type="evidence" value="ECO:0007669"/>
    <property type="project" value="InterPro"/>
</dbReference>